<protein>
    <submittedName>
        <fullName evidence="2">Uncharacterized protein</fullName>
    </submittedName>
</protein>
<dbReference type="EnsemblPlants" id="MELO3C035102.2.1">
    <property type="protein sequence ID" value="MELO3C035102.2.1"/>
    <property type="gene ID" value="MELO3C035102.2"/>
</dbReference>
<proteinExistence type="predicted"/>
<evidence type="ECO:0000256" key="1">
    <source>
        <dbReference type="SAM" id="MobiDB-lite"/>
    </source>
</evidence>
<dbReference type="AlphaFoldDB" id="A0A9I9EKS7"/>
<dbReference type="Gramene" id="MELO3C035102.2.1">
    <property type="protein sequence ID" value="MELO3C035102.2.1"/>
    <property type="gene ID" value="MELO3C035102.2"/>
</dbReference>
<accession>A0A9I9EKS7</accession>
<evidence type="ECO:0000313" key="2">
    <source>
        <dbReference type="EnsemblPlants" id="MELO3C035102.2.1"/>
    </source>
</evidence>
<reference evidence="2" key="1">
    <citation type="submission" date="2023-03" db="UniProtKB">
        <authorList>
            <consortium name="EnsemblPlants"/>
        </authorList>
    </citation>
    <scope>IDENTIFICATION</scope>
</reference>
<name>A0A9I9EKS7_CUCME</name>
<organism evidence="2">
    <name type="scientific">Cucumis melo</name>
    <name type="common">Muskmelon</name>
    <dbReference type="NCBI Taxonomy" id="3656"/>
    <lineage>
        <taxon>Eukaryota</taxon>
        <taxon>Viridiplantae</taxon>
        <taxon>Streptophyta</taxon>
        <taxon>Embryophyta</taxon>
        <taxon>Tracheophyta</taxon>
        <taxon>Spermatophyta</taxon>
        <taxon>Magnoliopsida</taxon>
        <taxon>eudicotyledons</taxon>
        <taxon>Gunneridae</taxon>
        <taxon>Pentapetalae</taxon>
        <taxon>rosids</taxon>
        <taxon>fabids</taxon>
        <taxon>Cucurbitales</taxon>
        <taxon>Cucurbitaceae</taxon>
        <taxon>Benincaseae</taxon>
        <taxon>Cucumis</taxon>
    </lineage>
</organism>
<feature type="compositionally biased region" description="Acidic residues" evidence="1">
    <location>
        <begin position="1"/>
        <end position="11"/>
    </location>
</feature>
<feature type="region of interest" description="Disordered" evidence="1">
    <location>
        <begin position="1"/>
        <end position="32"/>
    </location>
</feature>
<sequence length="71" mass="7761">MEGGASEDDKEEVGGGNMAGRGRRRRVVHEAHSVECVEERTKRSPSDVTDCFPAIVPLLLSLFSPTFIQTT</sequence>